<dbReference type="AlphaFoldDB" id="A0A6V6Y0U5"/>
<dbReference type="Pfam" id="PF07009">
    <property type="entry name" value="NusG_II"/>
    <property type="match status" value="1"/>
</dbReference>
<protein>
    <submittedName>
        <fullName evidence="1">Uncharacterized protein</fullName>
    </submittedName>
</protein>
<evidence type="ECO:0000313" key="2">
    <source>
        <dbReference type="Proteomes" id="UP000586454"/>
    </source>
</evidence>
<proteinExistence type="predicted"/>
<dbReference type="InterPro" id="IPR038690">
    <property type="entry name" value="NusG_2_sf"/>
</dbReference>
<dbReference type="EMBL" id="CAIJCS010000014">
    <property type="protein sequence ID" value="CAC9925632.1"/>
    <property type="molecule type" value="Genomic_DNA"/>
</dbReference>
<gene>
    <name evidence="1" type="ORF">PEPNEM18_00572</name>
</gene>
<name>A0A6V6Y0U5_9FIRM</name>
<dbReference type="CDD" id="cd09911">
    <property type="entry name" value="Lin0431_like"/>
    <property type="match status" value="1"/>
</dbReference>
<comment type="caution">
    <text evidence="1">The sequence shown here is derived from an EMBL/GenBank/DDBJ whole genome shotgun (WGS) entry which is preliminary data.</text>
</comment>
<accession>A0A6V6Y0U5</accession>
<dbReference type="RefSeq" id="WP_180499023.1">
    <property type="nucleotide sequence ID" value="NZ_CAIJCS010000014.1"/>
</dbReference>
<reference evidence="1 2" key="1">
    <citation type="submission" date="2020-06" db="EMBL/GenBank/DDBJ databases">
        <authorList>
            <person name="Criscuolo A."/>
        </authorList>
    </citation>
    <scope>NUCLEOTIDE SEQUENCE [LARGE SCALE GENOMIC DNA]</scope>
    <source>
        <strain evidence="1">1804121828</strain>
    </source>
</reference>
<dbReference type="Proteomes" id="UP000586454">
    <property type="component" value="Unassembled WGS sequence"/>
</dbReference>
<sequence length="125" mass="13618">MNRTDVLIGLIVVLVAVGLAAGQLIPKKESNNTYISVQIDGKETQRIPMTPENYGKDFVFHAHGGTNVLRLSEEGGTMTESDCPDGICLRMAPIKTPGEMIVCLPHRIIAEVKSDDTPKMDVLLK</sequence>
<evidence type="ECO:0000313" key="1">
    <source>
        <dbReference type="EMBL" id="CAC9925632.1"/>
    </source>
</evidence>
<keyword evidence="2" id="KW-1185">Reference proteome</keyword>
<dbReference type="Gene3D" id="2.60.320.10">
    <property type="entry name" value="N-utilization substance G protein NusG, insert domain"/>
    <property type="match status" value="1"/>
</dbReference>
<organism evidence="1 2">
    <name type="scientific">Aedoeadaptatus nemausensis</name>
    <dbReference type="NCBI Taxonomy" id="2582829"/>
    <lineage>
        <taxon>Bacteria</taxon>
        <taxon>Bacillati</taxon>
        <taxon>Bacillota</taxon>
        <taxon>Tissierellia</taxon>
        <taxon>Tissierellales</taxon>
        <taxon>Peptoniphilaceae</taxon>
        <taxon>Aedoeadaptatus</taxon>
    </lineage>
</organism>